<comment type="caution">
    <text evidence="2">The sequence shown here is derived from an EMBL/GenBank/DDBJ whole genome shotgun (WGS) entry which is preliminary data.</text>
</comment>
<dbReference type="InterPro" id="IPR032710">
    <property type="entry name" value="NTF2-like_dom_sf"/>
</dbReference>
<dbReference type="SUPFAM" id="SSF54427">
    <property type="entry name" value="NTF2-like"/>
    <property type="match status" value="1"/>
</dbReference>
<dbReference type="Proteomes" id="UP000268857">
    <property type="component" value="Unassembled WGS sequence"/>
</dbReference>
<evidence type="ECO:0000313" key="2">
    <source>
        <dbReference type="EMBL" id="RUR75740.1"/>
    </source>
</evidence>
<proteinExistence type="predicted"/>
<dbReference type="STRING" id="211165.GCA_000317285_00308"/>
<reference evidence="2 3" key="1">
    <citation type="journal article" date="2019" name="Genome Biol. Evol.">
        <title>Day and night: Metabolic profiles and evolutionary relationships of six axenic non-marine cyanobacteria.</title>
        <authorList>
            <person name="Will S.E."/>
            <person name="Henke P."/>
            <person name="Boedeker C."/>
            <person name="Huang S."/>
            <person name="Brinkmann H."/>
            <person name="Rohde M."/>
            <person name="Jarek M."/>
            <person name="Friedl T."/>
            <person name="Seufert S."/>
            <person name="Schumacher M."/>
            <person name="Overmann J."/>
            <person name="Neumann-Schaal M."/>
            <person name="Petersen J."/>
        </authorList>
    </citation>
    <scope>NUCLEOTIDE SEQUENCE [LARGE SCALE GENOMIC DNA]</scope>
    <source>
        <strain evidence="2 3">PCC 6912</strain>
    </source>
</reference>
<dbReference type="PANTHER" id="PTHR41252">
    <property type="entry name" value="BLR2505 PROTEIN"/>
    <property type="match status" value="1"/>
</dbReference>
<protein>
    <recommendedName>
        <fullName evidence="1">SnoaL-like domain-containing protein</fullName>
    </recommendedName>
</protein>
<name>A0A3S0ZGF2_CHLFR</name>
<dbReference type="RefSeq" id="WP_016872885.1">
    <property type="nucleotide sequence ID" value="NZ_AJLN01000033.1"/>
</dbReference>
<dbReference type="OrthoDB" id="7876517at2"/>
<dbReference type="Gene3D" id="3.10.450.50">
    <property type="match status" value="1"/>
</dbReference>
<gene>
    <name evidence="2" type="ORF">PCC6912_46370</name>
</gene>
<evidence type="ECO:0000313" key="3">
    <source>
        <dbReference type="Proteomes" id="UP000268857"/>
    </source>
</evidence>
<dbReference type="PANTHER" id="PTHR41252:SF1">
    <property type="entry name" value="BLR2505 PROTEIN"/>
    <property type="match status" value="1"/>
</dbReference>
<dbReference type="InterPro" id="IPR037401">
    <property type="entry name" value="SnoaL-like"/>
</dbReference>
<evidence type="ECO:0000259" key="1">
    <source>
        <dbReference type="Pfam" id="PF12680"/>
    </source>
</evidence>
<organism evidence="2 3">
    <name type="scientific">Chlorogloeopsis fritschii PCC 6912</name>
    <dbReference type="NCBI Taxonomy" id="211165"/>
    <lineage>
        <taxon>Bacteria</taxon>
        <taxon>Bacillati</taxon>
        <taxon>Cyanobacteriota</taxon>
        <taxon>Cyanophyceae</taxon>
        <taxon>Nostocales</taxon>
        <taxon>Chlorogloeopsidaceae</taxon>
        <taxon>Chlorogloeopsis</taxon>
    </lineage>
</organism>
<dbReference type="Pfam" id="PF12680">
    <property type="entry name" value="SnoaL_2"/>
    <property type="match status" value="1"/>
</dbReference>
<sequence>MSNLEIVKRLYTAFSDRDQNTILQIFDPNIEWIQNEGFPGGGRHCGVDAILNDVFAKFRSEWDTWQAVVEEWLDAGDTIIALGEYRGTYKLTGKSTKAAFAHVYRLKDNRIVKFQQYTDTLKVAEAMQ</sequence>
<feature type="domain" description="SnoaL-like" evidence="1">
    <location>
        <begin position="7"/>
        <end position="113"/>
    </location>
</feature>
<dbReference type="AlphaFoldDB" id="A0A3S0ZGF2"/>
<dbReference type="EMBL" id="RSCJ01000023">
    <property type="protein sequence ID" value="RUR75740.1"/>
    <property type="molecule type" value="Genomic_DNA"/>
</dbReference>
<accession>A0A3S0ZGF2</accession>
<keyword evidence="3" id="KW-1185">Reference proteome</keyword>